<accession>A0A2A5S5V0</accession>
<evidence type="ECO:0000256" key="6">
    <source>
        <dbReference type="ARBA" id="ARBA00033373"/>
    </source>
</evidence>
<keyword evidence="8" id="KW-1185">Reference proteome</keyword>
<dbReference type="Pfam" id="PF01263">
    <property type="entry name" value="Aldose_epim"/>
    <property type="match status" value="1"/>
</dbReference>
<dbReference type="AlphaFoldDB" id="A0A2A5S5V0"/>
<comment type="caution">
    <text evidence="7">The sequence shown here is derived from an EMBL/GenBank/DDBJ whole genome shotgun (WGS) entry which is preliminary data.</text>
</comment>
<protein>
    <recommendedName>
        <fullName evidence="2">Aldose 1-epimerase</fullName>
    </recommendedName>
    <alternativeName>
        <fullName evidence="6">Galactose mutarotase</fullName>
    </alternativeName>
    <alternativeName>
        <fullName evidence="5">Type-1 mutarotase</fullName>
    </alternativeName>
</protein>
<keyword evidence="4" id="KW-0119">Carbohydrate metabolism</keyword>
<dbReference type="EMBL" id="JXJW01000001">
    <property type="protein sequence ID" value="PCS08879.1"/>
    <property type="molecule type" value="Genomic_DNA"/>
</dbReference>
<dbReference type="InterPro" id="IPR047215">
    <property type="entry name" value="Galactose_mutarotase-like"/>
</dbReference>
<dbReference type="PANTHER" id="PTHR10091:SF0">
    <property type="entry name" value="GALACTOSE MUTAROTASE"/>
    <property type="match status" value="1"/>
</dbReference>
<dbReference type="GO" id="GO:0033499">
    <property type="term" value="P:galactose catabolic process via UDP-galactose, Leloir pathway"/>
    <property type="evidence" value="ECO:0007669"/>
    <property type="project" value="TreeGrafter"/>
</dbReference>
<dbReference type="Proteomes" id="UP000218282">
    <property type="component" value="Unassembled WGS sequence"/>
</dbReference>
<dbReference type="InterPro" id="IPR011013">
    <property type="entry name" value="Gal_mutarotase_sf_dom"/>
</dbReference>
<dbReference type="InterPro" id="IPR014718">
    <property type="entry name" value="GH-type_carb-bd"/>
</dbReference>
<evidence type="ECO:0000256" key="1">
    <source>
        <dbReference type="ARBA" id="ARBA00006206"/>
    </source>
</evidence>
<reference evidence="7 8" key="1">
    <citation type="submission" date="2014-12" db="EMBL/GenBank/DDBJ databases">
        <title>Draft genome sequences of 10 type strains of Lactococcus.</title>
        <authorList>
            <person name="Sun Z."/>
            <person name="Zhong Z."/>
            <person name="Liu W."/>
            <person name="Zhang W."/>
            <person name="Zhang H."/>
        </authorList>
    </citation>
    <scope>NUCLEOTIDE SEQUENCE [LARGE SCALE GENOMIC DNA]</scope>
    <source>
        <strain evidence="7 8">DSM 6634</strain>
    </source>
</reference>
<proteinExistence type="inferred from homology"/>
<dbReference type="PROSITE" id="PS00545">
    <property type="entry name" value="ALDOSE_1_EPIMERASE"/>
    <property type="match status" value="1"/>
</dbReference>
<dbReference type="InterPro" id="IPR008183">
    <property type="entry name" value="Aldose_1/G6P_1-epimerase"/>
</dbReference>
<evidence type="ECO:0000313" key="7">
    <source>
        <dbReference type="EMBL" id="PCS08879.1"/>
    </source>
</evidence>
<name>A0A2A5S5V0_9LACT</name>
<dbReference type="InterPro" id="IPR018052">
    <property type="entry name" value="Ald1_epimerase_CS"/>
</dbReference>
<dbReference type="Gene3D" id="2.70.98.10">
    <property type="match status" value="1"/>
</dbReference>
<dbReference type="CDD" id="cd09019">
    <property type="entry name" value="galactose_mutarotase_like"/>
    <property type="match status" value="1"/>
</dbReference>
<evidence type="ECO:0000256" key="5">
    <source>
        <dbReference type="ARBA" id="ARBA00032300"/>
    </source>
</evidence>
<evidence type="ECO:0000256" key="2">
    <source>
        <dbReference type="ARBA" id="ARBA00014165"/>
    </source>
</evidence>
<organism evidence="7 8">
    <name type="scientific">Pseudolactococcus piscium</name>
    <dbReference type="NCBI Taxonomy" id="1364"/>
    <lineage>
        <taxon>Bacteria</taxon>
        <taxon>Bacillati</taxon>
        <taxon>Bacillota</taxon>
        <taxon>Bacilli</taxon>
        <taxon>Lactobacillales</taxon>
        <taxon>Streptococcaceae</taxon>
        <taxon>Pseudolactococcus</taxon>
    </lineage>
</organism>
<dbReference type="GO" id="GO:0006006">
    <property type="term" value="P:glucose metabolic process"/>
    <property type="evidence" value="ECO:0007669"/>
    <property type="project" value="TreeGrafter"/>
</dbReference>
<evidence type="ECO:0000256" key="4">
    <source>
        <dbReference type="ARBA" id="ARBA00023277"/>
    </source>
</evidence>
<dbReference type="SUPFAM" id="SSF74650">
    <property type="entry name" value="Galactose mutarotase-like"/>
    <property type="match status" value="1"/>
</dbReference>
<evidence type="ECO:0000313" key="8">
    <source>
        <dbReference type="Proteomes" id="UP000218282"/>
    </source>
</evidence>
<evidence type="ECO:0000256" key="3">
    <source>
        <dbReference type="ARBA" id="ARBA00023235"/>
    </source>
</evidence>
<dbReference type="GO" id="GO:0005737">
    <property type="term" value="C:cytoplasm"/>
    <property type="evidence" value="ECO:0007669"/>
    <property type="project" value="TreeGrafter"/>
</dbReference>
<dbReference type="GO" id="GO:0030246">
    <property type="term" value="F:carbohydrate binding"/>
    <property type="evidence" value="ECO:0007669"/>
    <property type="project" value="InterPro"/>
</dbReference>
<gene>
    <name evidence="7" type="ORF">RU86_GL000115</name>
</gene>
<keyword evidence="3" id="KW-0413">Isomerase</keyword>
<dbReference type="GO" id="GO:0004034">
    <property type="term" value="F:aldose 1-epimerase activity"/>
    <property type="evidence" value="ECO:0007669"/>
    <property type="project" value="TreeGrafter"/>
</dbReference>
<dbReference type="PANTHER" id="PTHR10091">
    <property type="entry name" value="ALDOSE-1-EPIMERASE"/>
    <property type="match status" value="1"/>
</dbReference>
<sequence>MILKNDDLTVELLSYGAHLYRVLAKDKVGKKENIVLNVTPMSDISHDLQYFGATVGPVAGRIKQAKIGQLSLQANENGNSLHSGSQGWSFQEWELDWQEDKNSITVSFSYLDDKSGFPGPIKAAVIYRLAGDQLTITFTGESSVASYFNPTNHSYFNLSGDLKTTIEEQNLYVSAPHILETDNALIPTGAFIGVSDTPYDFTNPKRVNQALRDLPNGLDTAYIFAEDSDSNTVLVSDDVSGRTLTVTSNARSVIIYTATGWHRTTYVNHRPMVKNLGLAIEFQEIPDTPNHPEWGDVALLPGKKIVKSINYKFGVK</sequence>
<comment type="similarity">
    <text evidence="1">Belongs to the aldose epimerase family.</text>
</comment>